<evidence type="ECO:0000313" key="2">
    <source>
        <dbReference type="Proteomes" id="UP000887578"/>
    </source>
</evidence>
<evidence type="ECO:0000256" key="1">
    <source>
        <dbReference type="SAM" id="Phobius"/>
    </source>
</evidence>
<name>A0A914QZE6_9BILA</name>
<accession>A0A914QZE6</accession>
<dbReference type="AlphaFoldDB" id="A0A914QZE6"/>
<organism evidence="2 3">
    <name type="scientific">Panagrolaimus davidi</name>
    <dbReference type="NCBI Taxonomy" id="227884"/>
    <lineage>
        <taxon>Eukaryota</taxon>
        <taxon>Metazoa</taxon>
        <taxon>Ecdysozoa</taxon>
        <taxon>Nematoda</taxon>
        <taxon>Chromadorea</taxon>
        <taxon>Rhabditida</taxon>
        <taxon>Tylenchina</taxon>
        <taxon>Panagrolaimomorpha</taxon>
        <taxon>Panagrolaimoidea</taxon>
        <taxon>Panagrolaimidae</taxon>
        <taxon>Panagrolaimus</taxon>
    </lineage>
</organism>
<feature type="transmembrane region" description="Helical" evidence="1">
    <location>
        <begin position="82"/>
        <end position="105"/>
    </location>
</feature>
<feature type="transmembrane region" description="Helical" evidence="1">
    <location>
        <begin position="20"/>
        <end position="39"/>
    </location>
</feature>
<keyword evidence="1" id="KW-0472">Membrane</keyword>
<feature type="transmembrane region" description="Helical" evidence="1">
    <location>
        <begin position="51"/>
        <end position="70"/>
    </location>
</feature>
<keyword evidence="2" id="KW-1185">Reference proteome</keyword>
<sequence>MFFTCIVYADPSRLLVEFKIAVSVLDIFAAIVLIILMKFKLTTIRKNNKNTVILIIILITTAFEFLPNLIDYIIGNFTNYRLINFAGPYRTTISSINLLIIMILYSQVLKKPTSEVNTMQIHTAKTNAWTIKV</sequence>
<evidence type="ECO:0000313" key="3">
    <source>
        <dbReference type="WBParaSite" id="PDA_v2.g4459.t1"/>
    </source>
</evidence>
<dbReference type="WBParaSite" id="PDA_v2.g4459.t1">
    <property type="protein sequence ID" value="PDA_v2.g4459.t1"/>
    <property type="gene ID" value="PDA_v2.g4459"/>
</dbReference>
<keyword evidence="1" id="KW-1133">Transmembrane helix</keyword>
<proteinExistence type="predicted"/>
<protein>
    <submittedName>
        <fullName evidence="3">Uncharacterized protein</fullName>
    </submittedName>
</protein>
<keyword evidence="1" id="KW-0812">Transmembrane</keyword>
<reference evidence="3" key="1">
    <citation type="submission" date="2022-11" db="UniProtKB">
        <authorList>
            <consortium name="WormBaseParasite"/>
        </authorList>
    </citation>
    <scope>IDENTIFICATION</scope>
</reference>
<dbReference type="Proteomes" id="UP000887578">
    <property type="component" value="Unplaced"/>
</dbReference>